<dbReference type="FunFam" id="3.40.718.10:FF:000006">
    <property type="entry name" value="3-isopropylmalate dehydrogenase"/>
    <property type="match status" value="1"/>
</dbReference>
<dbReference type="RefSeq" id="WP_091204979.1">
    <property type="nucleotide sequence ID" value="NZ_FONQ01000007.1"/>
</dbReference>
<dbReference type="InterPro" id="IPR004429">
    <property type="entry name" value="Isopropylmalate_DH"/>
</dbReference>
<comment type="subunit">
    <text evidence="5 18">Homodimer.</text>
</comment>
<dbReference type="InterPro" id="IPR019818">
    <property type="entry name" value="IsoCit/isopropylmalate_DH_CS"/>
</dbReference>
<dbReference type="GO" id="GO:0051287">
    <property type="term" value="F:NAD binding"/>
    <property type="evidence" value="ECO:0007669"/>
    <property type="project" value="InterPro"/>
</dbReference>
<dbReference type="GO" id="GO:0009098">
    <property type="term" value="P:L-leucine biosynthetic process"/>
    <property type="evidence" value="ECO:0007669"/>
    <property type="project" value="UniProtKB-UniRule"/>
</dbReference>
<dbReference type="GO" id="GO:0005829">
    <property type="term" value="C:cytosol"/>
    <property type="evidence" value="ECO:0007669"/>
    <property type="project" value="TreeGrafter"/>
</dbReference>
<evidence type="ECO:0000256" key="4">
    <source>
        <dbReference type="ARBA" id="ARBA00008319"/>
    </source>
</evidence>
<keyword evidence="21" id="KW-1185">Reference proteome</keyword>
<dbReference type="GO" id="GO:0000287">
    <property type="term" value="F:magnesium ion binding"/>
    <property type="evidence" value="ECO:0007669"/>
    <property type="project" value="InterPro"/>
</dbReference>
<proteinExistence type="inferred from homology"/>
<keyword evidence="10 18" id="KW-0479">Metal-binding</keyword>
<dbReference type="Proteomes" id="UP000198596">
    <property type="component" value="Unassembled WGS sequence"/>
</dbReference>
<evidence type="ECO:0000256" key="8">
    <source>
        <dbReference type="ARBA" id="ARBA00022430"/>
    </source>
</evidence>
<evidence type="ECO:0000256" key="17">
    <source>
        <dbReference type="RuleBase" id="RU004443"/>
    </source>
</evidence>
<evidence type="ECO:0000256" key="11">
    <source>
        <dbReference type="ARBA" id="ARBA00022842"/>
    </source>
</evidence>
<dbReference type="NCBIfam" id="TIGR00169">
    <property type="entry name" value="leuB"/>
    <property type="match status" value="1"/>
</dbReference>
<evidence type="ECO:0000256" key="13">
    <source>
        <dbReference type="ARBA" id="ARBA00023027"/>
    </source>
</evidence>
<dbReference type="PANTHER" id="PTHR42979:SF1">
    <property type="entry name" value="3-ISOPROPYLMALATE DEHYDROGENASE"/>
    <property type="match status" value="1"/>
</dbReference>
<comment type="pathway">
    <text evidence="3 18">Amino-acid biosynthesis; L-leucine biosynthesis; L-leucine from 3-methyl-2-oxobutanoate: step 3/4.</text>
</comment>
<dbReference type="SUPFAM" id="SSF53659">
    <property type="entry name" value="Isocitrate/Isopropylmalate dehydrogenase-like"/>
    <property type="match status" value="1"/>
</dbReference>
<evidence type="ECO:0000256" key="6">
    <source>
        <dbReference type="ARBA" id="ARBA00013101"/>
    </source>
</evidence>
<evidence type="ECO:0000256" key="12">
    <source>
        <dbReference type="ARBA" id="ARBA00023002"/>
    </source>
</evidence>
<dbReference type="EC" id="1.1.1.85" evidence="6 16"/>
<dbReference type="AlphaFoldDB" id="A0A1I2FBU0"/>
<evidence type="ECO:0000256" key="14">
    <source>
        <dbReference type="ARBA" id="ARBA00023211"/>
    </source>
</evidence>
<dbReference type="InterPro" id="IPR024084">
    <property type="entry name" value="IsoPropMal-DH-like_dom"/>
</dbReference>
<dbReference type="SMART" id="SM01329">
    <property type="entry name" value="Iso_dh"/>
    <property type="match status" value="1"/>
</dbReference>
<dbReference type="UniPathway" id="UPA00048">
    <property type="reaction ID" value="UER00072"/>
</dbReference>
<keyword evidence="15 18" id="KW-0100">Branched-chain amino acid biosynthesis</keyword>
<feature type="domain" description="Isopropylmalate dehydrogenase-like" evidence="19">
    <location>
        <begin position="4"/>
        <end position="346"/>
    </location>
</feature>
<evidence type="ECO:0000259" key="19">
    <source>
        <dbReference type="SMART" id="SM01329"/>
    </source>
</evidence>
<evidence type="ECO:0000256" key="5">
    <source>
        <dbReference type="ARBA" id="ARBA00011738"/>
    </source>
</evidence>
<comment type="cofactor">
    <cofactor evidence="18">
        <name>Mg(2+)</name>
        <dbReference type="ChEBI" id="CHEBI:18420"/>
    </cofactor>
    <cofactor evidence="18">
        <name>Mn(2+)</name>
        <dbReference type="ChEBI" id="CHEBI:29035"/>
    </cofactor>
    <text evidence="18">Binds 1 Mg(2+) or Mn(2+) ion per subunit.</text>
</comment>
<dbReference type="PANTHER" id="PTHR42979">
    <property type="entry name" value="3-ISOPROPYLMALATE DEHYDROGENASE"/>
    <property type="match status" value="1"/>
</dbReference>
<dbReference type="PROSITE" id="PS00470">
    <property type="entry name" value="IDH_IMDH"/>
    <property type="match status" value="1"/>
</dbReference>
<keyword evidence="11" id="KW-0460">Magnesium</keyword>
<keyword evidence="9" id="KW-0028">Amino-acid biosynthesis</keyword>
<evidence type="ECO:0000313" key="20">
    <source>
        <dbReference type="EMBL" id="SFF02852.1"/>
    </source>
</evidence>
<evidence type="ECO:0000256" key="2">
    <source>
        <dbReference type="ARBA" id="ARBA00001936"/>
    </source>
</evidence>
<evidence type="ECO:0000256" key="10">
    <source>
        <dbReference type="ARBA" id="ARBA00022723"/>
    </source>
</evidence>
<dbReference type="Pfam" id="PF00180">
    <property type="entry name" value="Iso_dh"/>
    <property type="match status" value="1"/>
</dbReference>
<dbReference type="EMBL" id="FONQ01000007">
    <property type="protein sequence ID" value="SFF02852.1"/>
    <property type="molecule type" value="Genomic_DNA"/>
</dbReference>
<evidence type="ECO:0000256" key="1">
    <source>
        <dbReference type="ARBA" id="ARBA00000624"/>
    </source>
</evidence>
<evidence type="ECO:0000256" key="18">
    <source>
        <dbReference type="RuleBase" id="RU004445"/>
    </source>
</evidence>
<dbReference type="OrthoDB" id="9806254at2"/>
<reference evidence="21" key="1">
    <citation type="submission" date="2016-10" db="EMBL/GenBank/DDBJ databases">
        <authorList>
            <person name="Varghese N."/>
            <person name="Submissions S."/>
        </authorList>
    </citation>
    <scope>NUCLEOTIDE SEQUENCE [LARGE SCALE GENOMIC DNA]</scope>
    <source>
        <strain evidence="21">CGMCC 1.9227</strain>
    </source>
</reference>
<evidence type="ECO:0000256" key="3">
    <source>
        <dbReference type="ARBA" id="ARBA00004762"/>
    </source>
</evidence>
<evidence type="ECO:0000256" key="15">
    <source>
        <dbReference type="ARBA" id="ARBA00023304"/>
    </source>
</evidence>
<sequence>MNLKIAVLSGDGIGPEVILQAKKALYAVGVVFDHEFVFEDALIGAVAIEKTGTPLPEQTLNLCLNTDAILFGAVDDSNYDLVSNSKLCPIQGLLKLRQALGLYANIRPIKPYNDLLDLSPLKRKIIEGADFIIFREISGGSYFSEKKSNEQGTLASDLCEYSEEEIIRISHLAFRTAQKRQKKLTLVDKASILETSRLWRKVVTEIAEGYPDVTLEFLLVDNAAMQIIINPKQFDVILTENLFGDILSDEASVITGSVGLIPSASLGNSTALFEPIHGSYSDAKSKNIANPIASIVCAAMLLEHFGLYVESQKVYEAVHKAIELNVVTADLNPYSKFGTNEVGDFISNYILSKDDLYFKSDNVYIGQSTIV</sequence>
<protein>
    <recommendedName>
        <fullName evidence="7 16">3-isopropylmalate dehydrogenase</fullName>
        <ecNumber evidence="6 16">1.1.1.85</ecNumber>
    </recommendedName>
</protein>
<dbReference type="Gene3D" id="3.40.718.10">
    <property type="entry name" value="Isopropylmalate Dehydrogenase"/>
    <property type="match status" value="1"/>
</dbReference>
<evidence type="ECO:0000313" key="21">
    <source>
        <dbReference type="Proteomes" id="UP000198596"/>
    </source>
</evidence>
<name>A0A1I2FBU0_9FLAO</name>
<organism evidence="20 21">
    <name type="scientific">Flavobacterium xueshanense</name>
    <dbReference type="NCBI Taxonomy" id="935223"/>
    <lineage>
        <taxon>Bacteria</taxon>
        <taxon>Pseudomonadati</taxon>
        <taxon>Bacteroidota</taxon>
        <taxon>Flavobacteriia</taxon>
        <taxon>Flavobacteriales</taxon>
        <taxon>Flavobacteriaceae</taxon>
        <taxon>Flavobacterium</taxon>
    </lineage>
</organism>
<dbReference type="STRING" id="935223.SAMN04488131_107117"/>
<evidence type="ECO:0000256" key="16">
    <source>
        <dbReference type="NCBIfam" id="TIGR00169"/>
    </source>
</evidence>
<comment type="cofactor">
    <cofactor evidence="2">
        <name>Mn(2+)</name>
        <dbReference type="ChEBI" id="CHEBI:29035"/>
    </cofactor>
</comment>
<gene>
    <name evidence="20" type="ORF">SAMN04488131_107117</name>
</gene>
<keyword evidence="12 17" id="KW-0560">Oxidoreductase</keyword>
<comment type="similarity">
    <text evidence="4">Belongs to the isocitrate and isopropylmalate dehydrogenases family. LeuB type 1 subfamily.</text>
</comment>
<keyword evidence="13 18" id="KW-0520">NAD</keyword>
<evidence type="ECO:0000256" key="7">
    <source>
        <dbReference type="ARBA" id="ARBA00019276"/>
    </source>
</evidence>
<comment type="catalytic activity">
    <reaction evidence="1 18">
        <text>(2R,3S)-3-isopropylmalate + NAD(+) = 4-methyl-2-oxopentanoate + CO2 + NADH</text>
        <dbReference type="Rhea" id="RHEA:32271"/>
        <dbReference type="ChEBI" id="CHEBI:16526"/>
        <dbReference type="ChEBI" id="CHEBI:17865"/>
        <dbReference type="ChEBI" id="CHEBI:35121"/>
        <dbReference type="ChEBI" id="CHEBI:57540"/>
        <dbReference type="ChEBI" id="CHEBI:57945"/>
        <dbReference type="EC" id="1.1.1.85"/>
    </reaction>
</comment>
<keyword evidence="14" id="KW-0464">Manganese</keyword>
<accession>A0A1I2FBU0</accession>
<keyword evidence="8 18" id="KW-0432">Leucine biosynthesis</keyword>
<dbReference type="GO" id="GO:0003862">
    <property type="term" value="F:3-isopropylmalate dehydrogenase activity"/>
    <property type="evidence" value="ECO:0007669"/>
    <property type="project" value="UniProtKB-UniRule"/>
</dbReference>
<evidence type="ECO:0000256" key="9">
    <source>
        <dbReference type="ARBA" id="ARBA00022605"/>
    </source>
</evidence>
<comment type="function">
    <text evidence="18">Catalyzes the oxidation of 3-carboxy-2-hydroxy-4-methylpentanoate (3-isopropylmalate) to 3-carboxy-4-methyl-2-oxopentanoate. The product decarboxylates to 4-methyl-2 oxopentanoate.</text>
</comment>